<dbReference type="PANTHER" id="PTHR43243:SF24">
    <property type="entry name" value="CATIONIC AMINO ACID TRANSPORT INTEGRAL MEMBRANE PROTEIN ROCE-RELATED"/>
    <property type="match status" value="1"/>
</dbReference>
<feature type="transmembrane region" description="Helical" evidence="5">
    <location>
        <begin position="274"/>
        <end position="298"/>
    </location>
</feature>
<evidence type="ECO:0000256" key="5">
    <source>
        <dbReference type="SAM" id="Phobius"/>
    </source>
</evidence>
<comment type="subcellular location">
    <subcellularLocation>
        <location evidence="1">Membrane</location>
        <topology evidence="1">Multi-pass membrane protein</topology>
    </subcellularLocation>
</comment>
<gene>
    <name evidence="6" type="ORF">QE380_000919</name>
</gene>
<feature type="transmembrane region" description="Helical" evidence="5">
    <location>
        <begin position="327"/>
        <end position="348"/>
    </location>
</feature>
<organism evidence="6 7">
    <name type="scientific">Acinetobacter baylyi</name>
    <dbReference type="NCBI Taxonomy" id="202950"/>
    <lineage>
        <taxon>Bacteria</taxon>
        <taxon>Pseudomonadati</taxon>
        <taxon>Pseudomonadota</taxon>
        <taxon>Gammaproteobacteria</taxon>
        <taxon>Moraxellales</taxon>
        <taxon>Moraxellaceae</taxon>
        <taxon>Acinetobacter</taxon>
    </lineage>
</organism>
<dbReference type="PIRSF" id="PIRSF006060">
    <property type="entry name" value="AA_transporter"/>
    <property type="match status" value="1"/>
</dbReference>
<dbReference type="PANTHER" id="PTHR43243">
    <property type="entry name" value="INNER MEMBRANE TRANSPORTER YGJI-RELATED"/>
    <property type="match status" value="1"/>
</dbReference>
<feature type="transmembrane region" description="Helical" evidence="5">
    <location>
        <begin position="434"/>
        <end position="452"/>
    </location>
</feature>
<dbReference type="Pfam" id="PF13520">
    <property type="entry name" value="AA_permease_2"/>
    <property type="match status" value="1"/>
</dbReference>
<feature type="transmembrane region" description="Helical" evidence="5">
    <location>
        <begin position="41"/>
        <end position="63"/>
    </location>
</feature>
<evidence type="ECO:0000256" key="1">
    <source>
        <dbReference type="ARBA" id="ARBA00004141"/>
    </source>
</evidence>
<feature type="transmembrane region" description="Helical" evidence="5">
    <location>
        <begin position="458"/>
        <end position="475"/>
    </location>
</feature>
<feature type="transmembrane region" description="Helical" evidence="5">
    <location>
        <begin position="69"/>
        <end position="95"/>
    </location>
</feature>
<evidence type="ECO:0000313" key="7">
    <source>
        <dbReference type="Proteomes" id="UP001233360"/>
    </source>
</evidence>
<name>A0ABU0UTX7_ACIBI</name>
<feature type="transmembrane region" description="Helical" evidence="5">
    <location>
        <begin position="116"/>
        <end position="140"/>
    </location>
</feature>
<dbReference type="Gene3D" id="1.20.1740.10">
    <property type="entry name" value="Amino acid/polyamine transporter I"/>
    <property type="match status" value="1"/>
</dbReference>
<keyword evidence="7" id="KW-1185">Reference proteome</keyword>
<protein>
    <submittedName>
        <fullName evidence="6">APA family basic amino acid/polyamine antiporter</fullName>
    </submittedName>
</protein>
<keyword evidence="2 5" id="KW-0812">Transmembrane</keyword>
<proteinExistence type="predicted"/>
<feature type="transmembrane region" description="Helical" evidence="5">
    <location>
        <begin position="208"/>
        <end position="228"/>
    </location>
</feature>
<comment type="caution">
    <text evidence="6">The sequence shown here is derived from an EMBL/GenBank/DDBJ whole genome shotgun (WGS) entry which is preliminary data.</text>
</comment>
<sequence>MDPGGSMKNPVTFSQRLLRRKPINFLVQETQQGGKTLKRSLTLFQLTMFGVGATIGTGIFFVLSEQVPVAGPAVLISFILAGITAGLTALCYAELSSMIPASGSSYSYAYATLGEGVAFLVAACLILEYGVSAAAVAIGWSEYLNNLIHNVFGVHLPNWLLSAPFVADGYKLHLGGTGLINLPAAILVFLCCMLLMRGVTESARINAVMVLIKLCVLILFISIAATAFNAEHLTPFSPHGFAGISAAAGSIFFTFIGLDAVSTAGEEVENPRRNLPLAIISALFVVIIFYILVALTALGAQEQGLFKGQQAGLAVILQEITGSTWPAIILAAGAVISVFSITLVVLYGQTRILFAMSRDGLAPKIFHRVSTQTLTPNANTLIVAVIVSIIAGFVPADVLWDLTSMGTLIAFTVVSIGVLVLRYRMPDAPRGFKVPFFPALPVLSICACLYLISSLSAIVYVIAAIWAVIAATYYFSCASKNSVLEAGSEAYSHQNGDDHQ</sequence>
<evidence type="ECO:0000313" key="6">
    <source>
        <dbReference type="EMBL" id="MDQ1207996.1"/>
    </source>
</evidence>
<feature type="transmembrane region" description="Helical" evidence="5">
    <location>
        <begin position="378"/>
        <end position="396"/>
    </location>
</feature>
<accession>A0ABU0UTX7</accession>
<dbReference type="Proteomes" id="UP001233360">
    <property type="component" value="Unassembled WGS sequence"/>
</dbReference>
<feature type="transmembrane region" description="Helical" evidence="5">
    <location>
        <begin position="402"/>
        <end position="422"/>
    </location>
</feature>
<evidence type="ECO:0000256" key="4">
    <source>
        <dbReference type="ARBA" id="ARBA00023136"/>
    </source>
</evidence>
<dbReference type="EMBL" id="JAUTBK010000002">
    <property type="protein sequence ID" value="MDQ1207996.1"/>
    <property type="molecule type" value="Genomic_DNA"/>
</dbReference>
<feature type="transmembrane region" description="Helical" evidence="5">
    <location>
        <begin position="240"/>
        <end position="262"/>
    </location>
</feature>
<evidence type="ECO:0000256" key="3">
    <source>
        <dbReference type="ARBA" id="ARBA00022989"/>
    </source>
</evidence>
<feature type="transmembrane region" description="Helical" evidence="5">
    <location>
        <begin position="178"/>
        <end position="196"/>
    </location>
</feature>
<dbReference type="InterPro" id="IPR002293">
    <property type="entry name" value="AA/rel_permease1"/>
</dbReference>
<reference evidence="6 7" key="1">
    <citation type="submission" date="2023-07" db="EMBL/GenBank/DDBJ databases">
        <title>Functional and genomic diversity of the sorghum phyllosphere microbiome.</title>
        <authorList>
            <person name="Shade A."/>
        </authorList>
    </citation>
    <scope>NUCLEOTIDE SEQUENCE [LARGE SCALE GENOMIC DNA]</scope>
    <source>
        <strain evidence="6 7">SORGH_AS_0887</strain>
    </source>
</reference>
<keyword evidence="3 5" id="KW-1133">Transmembrane helix</keyword>
<keyword evidence="4 5" id="KW-0472">Membrane</keyword>
<evidence type="ECO:0000256" key="2">
    <source>
        <dbReference type="ARBA" id="ARBA00022692"/>
    </source>
</evidence>